<keyword evidence="3" id="KW-0378">Hydrolase</keyword>
<dbReference type="Pfam" id="PF02517">
    <property type="entry name" value="Rce1-like"/>
    <property type="match status" value="1"/>
</dbReference>
<protein>
    <submittedName>
        <fullName evidence="3">CAAX amino terminal protease self- immunity</fullName>
    </submittedName>
</protein>
<evidence type="ECO:0000313" key="3">
    <source>
        <dbReference type="EMBL" id="VYS98181.1"/>
    </source>
</evidence>
<gene>
    <name evidence="3" type="ORF">BHLFYP23_02329</name>
</gene>
<keyword evidence="1" id="KW-0472">Membrane</keyword>
<proteinExistence type="predicted"/>
<name>A0A6N2T114_BLAHA</name>
<keyword evidence="1" id="KW-1133">Transmembrane helix</keyword>
<feature type="transmembrane region" description="Helical" evidence="1">
    <location>
        <begin position="12"/>
        <end position="31"/>
    </location>
</feature>
<dbReference type="GO" id="GO:0080120">
    <property type="term" value="P:CAAX-box protein maturation"/>
    <property type="evidence" value="ECO:0007669"/>
    <property type="project" value="UniProtKB-ARBA"/>
</dbReference>
<feature type="transmembrane region" description="Helical" evidence="1">
    <location>
        <begin position="119"/>
        <end position="138"/>
    </location>
</feature>
<dbReference type="GO" id="GO:0004175">
    <property type="term" value="F:endopeptidase activity"/>
    <property type="evidence" value="ECO:0007669"/>
    <property type="project" value="UniProtKB-ARBA"/>
</dbReference>
<reference evidence="3" key="1">
    <citation type="submission" date="2019-11" db="EMBL/GenBank/DDBJ databases">
        <authorList>
            <person name="Feng L."/>
        </authorList>
    </citation>
    <scope>NUCLEOTIDE SEQUENCE</scope>
    <source>
        <strain evidence="3">BhanseniiLFYP23</strain>
    </source>
</reference>
<accession>A0A6N2T114</accession>
<feature type="transmembrane region" description="Helical" evidence="1">
    <location>
        <begin position="217"/>
        <end position="234"/>
    </location>
</feature>
<dbReference type="InterPro" id="IPR052710">
    <property type="entry name" value="CAAX_protease"/>
</dbReference>
<sequence length="240" mass="26954">MEKSKAILQSLLPVVMWLAIQSVVSLVFLFWRDYPPYFDGVLINSVTLLIGGFWYQSLKKKEDTAQIAVSPTGWIGLALLGGAIQFCTSFALTGISGLFPQEMENYGEVMESLGMYSPTFFSIVYTMLLAPFVEELIFRGLTLKILEKSFPFWVANILQALYFGIIHGNIIQSSYAFFAGLLFGAVMYKYKSLKCVIWCHFFVNFLGTALGMFPIPLWLGVVLTIVPLGILWGMKKRSCV</sequence>
<organism evidence="3">
    <name type="scientific">Blautia hansenii</name>
    <name type="common">Ruminococcus hansenii</name>
    <dbReference type="NCBI Taxonomy" id="1322"/>
    <lineage>
        <taxon>Bacteria</taxon>
        <taxon>Bacillati</taxon>
        <taxon>Bacillota</taxon>
        <taxon>Clostridia</taxon>
        <taxon>Lachnospirales</taxon>
        <taxon>Lachnospiraceae</taxon>
        <taxon>Blautia</taxon>
    </lineage>
</organism>
<evidence type="ECO:0000259" key="2">
    <source>
        <dbReference type="Pfam" id="PF02517"/>
    </source>
</evidence>
<dbReference type="InterPro" id="IPR003675">
    <property type="entry name" value="Rce1/LyrA-like_dom"/>
</dbReference>
<feature type="transmembrane region" description="Helical" evidence="1">
    <location>
        <begin position="75"/>
        <end position="99"/>
    </location>
</feature>
<dbReference type="RefSeq" id="WP_004220792.1">
    <property type="nucleotide sequence ID" value="NZ_CACRSY010000009.1"/>
</dbReference>
<evidence type="ECO:0000256" key="1">
    <source>
        <dbReference type="SAM" id="Phobius"/>
    </source>
</evidence>
<dbReference type="PANTHER" id="PTHR36435:SF1">
    <property type="entry name" value="CAAX AMINO TERMINAL PROTEASE FAMILY PROTEIN"/>
    <property type="match status" value="1"/>
</dbReference>
<keyword evidence="1" id="KW-0812">Transmembrane</keyword>
<dbReference type="GO" id="GO:0006508">
    <property type="term" value="P:proteolysis"/>
    <property type="evidence" value="ECO:0007669"/>
    <property type="project" value="UniProtKB-KW"/>
</dbReference>
<dbReference type="AlphaFoldDB" id="A0A6N2T114"/>
<dbReference type="EMBL" id="CACRSY010000009">
    <property type="protein sequence ID" value="VYS98181.1"/>
    <property type="molecule type" value="Genomic_DNA"/>
</dbReference>
<feature type="transmembrane region" description="Helical" evidence="1">
    <location>
        <begin position="172"/>
        <end position="188"/>
    </location>
</feature>
<feature type="domain" description="CAAX prenyl protease 2/Lysostaphin resistance protein A-like" evidence="2">
    <location>
        <begin position="119"/>
        <end position="206"/>
    </location>
</feature>
<dbReference type="PANTHER" id="PTHR36435">
    <property type="entry name" value="SLR1288 PROTEIN"/>
    <property type="match status" value="1"/>
</dbReference>
<feature type="transmembrane region" description="Helical" evidence="1">
    <location>
        <begin position="37"/>
        <end position="55"/>
    </location>
</feature>
<keyword evidence="3" id="KW-0645">Protease</keyword>